<evidence type="ECO:0000313" key="3">
    <source>
        <dbReference type="Proteomes" id="UP000313359"/>
    </source>
</evidence>
<accession>A0A5C2SMY1</accession>
<dbReference type="InterPro" id="IPR045469">
    <property type="entry name" value="Nis1"/>
</dbReference>
<sequence length="147" mass="15668">MKLITTLVTALCATLAAAQNAWIVAPPPMATFAPGDDIVVQVNKPNSLTNSRDVSVAIGLLSCVGRAPPMTCEGINSAWMFGDILYAGPYDPTIDYPYGGRYQNFTVTVPEDFQPGPAVLASGHYVLIGELFWPGLDISNETVFISS</sequence>
<gene>
    <name evidence="2" type="ORF">L227DRAFT_609382</name>
</gene>
<protein>
    <submittedName>
        <fullName evidence="2">Uncharacterized protein</fullName>
    </submittedName>
</protein>
<feature type="signal peptide" evidence="1">
    <location>
        <begin position="1"/>
        <end position="18"/>
    </location>
</feature>
<keyword evidence="3" id="KW-1185">Reference proteome</keyword>
<reference evidence="2" key="1">
    <citation type="journal article" date="2018" name="Genome Biol. Evol.">
        <title>Genomics and development of Lentinus tigrinus, a white-rot wood-decaying mushroom with dimorphic fruiting bodies.</title>
        <authorList>
            <person name="Wu B."/>
            <person name="Xu Z."/>
            <person name="Knudson A."/>
            <person name="Carlson A."/>
            <person name="Chen N."/>
            <person name="Kovaka S."/>
            <person name="LaButti K."/>
            <person name="Lipzen A."/>
            <person name="Pennachio C."/>
            <person name="Riley R."/>
            <person name="Schakwitz W."/>
            <person name="Umezawa K."/>
            <person name="Ohm R.A."/>
            <person name="Grigoriev I.V."/>
            <person name="Nagy L.G."/>
            <person name="Gibbons J."/>
            <person name="Hibbett D."/>
        </authorList>
    </citation>
    <scope>NUCLEOTIDE SEQUENCE [LARGE SCALE GENOMIC DNA]</scope>
    <source>
        <strain evidence="2">ALCF2SS1-6</strain>
    </source>
</reference>
<proteinExistence type="predicted"/>
<dbReference type="OrthoDB" id="2841294at2759"/>
<dbReference type="Proteomes" id="UP000313359">
    <property type="component" value="Unassembled WGS sequence"/>
</dbReference>
<dbReference type="Pfam" id="PF19271">
    <property type="entry name" value="Nis1"/>
    <property type="match status" value="1"/>
</dbReference>
<evidence type="ECO:0000256" key="1">
    <source>
        <dbReference type="SAM" id="SignalP"/>
    </source>
</evidence>
<evidence type="ECO:0000313" key="2">
    <source>
        <dbReference type="EMBL" id="RPD62836.1"/>
    </source>
</evidence>
<dbReference type="EMBL" id="ML122258">
    <property type="protein sequence ID" value="RPD62836.1"/>
    <property type="molecule type" value="Genomic_DNA"/>
</dbReference>
<name>A0A5C2SMY1_9APHY</name>
<keyword evidence="1" id="KW-0732">Signal</keyword>
<organism evidence="2 3">
    <name type="scientific">Lentinus tigrinus ALCF2SS1-6</name>
    <dbReference type="NCBI Taxonomy" id="1328759"/>
    <lineage>
        <taxon>Eukaryota</taxon>
        <taxon>Fungi</taxon>
        <taxon>Dikarya</taxon>
        <taxon>Basidiomycota</taxon>
        <taxon>Agaricomycotina</taxon>
        <taxon>Agaricomycetes</taxon>
        <taxon>Polyporales</taxon>
        <taxon>Polyporaceae</taxon>
        <taxon>Lentinus</taxon>
    </lineage>
</organism>
<dbReference type="AlphaFoldDB" id="A0A5C2SMY1"/>
<feature type="chain" id="PRO_5023039433" evidence="1">
    <location>
        <begin position="19"/>
        <end position="147"/>
    </location>
</feature>